<dbReference type="Proteomes" id="UP000620366">
    <property type="component" value="Unassembled WGS sequence"/>
</dbReference>
<dbReference type="GO" id="GO:0006813">
    <property type="term" value="P:potassium ion transport"/>
    <property type="evidence" value="ECO:0007669"/>
    <property type="project" value="InterPro"/>
</dbReference>
<dbReference type="InterPro" id="IPR050721">
    <property type="entry name" value="Trk_Ktr_HKT_K-transport"/>
</dbReference>
<dbReference type="PANTHER" id="PTHR43833">
    <property type="entry name" value="POTASSIUM CHANNEL PROTEIN 2-RELATED-RELATED"/>
    <property type="match status" value="1"/>
</dbReference>
<dbReference type="InterPro" id="IPR036721">
    <property type="entry name" value="RCK_C_sf"/>
</dbReference>
<dbReference type="InterPro" id="IPR006037">
    <property type="entry name" value="RCK_C"/>
</dbReference>
<accession>A0A926DCB9</accession>
<dbReference type="PROSITE" id="PS51201">
    <property type="entry name" value="RCK_N"/>
    <property type="match status" value="1"/>
</dbReference>
<protein>
    <submittedName>
        <fullName evidence="3">TrkA family potassium uptake protein</fullName>
    </submittedName>
</protein>
<comment type="caution">
    <text evidence="3">The sequence shown here is derived from an EMBL/GenBank/DDBJ whole genome shotgun (WGS) entry which is preliminary data.</text>
</comment>
<evidence type="ECO:0000313" key="4">
    <source>
        <dbReference type="Proteomes" id="UP000620366"/>
    </source>
</evidence>
<proteinExistence type="predicted"/>
<dbReference type="InterPro" id="IPR036291">
    <property type="entry name" value="NAD(P)-bd_dom_sf"/>
</dbReference>
<dbReference type="Gene3D" id="3.30.70.1450">
    <property type="entry name" value="Regulator of K+ conductance, C-terminal domain"/>
    <property type="match status" value="1"/>
</dbReference>
<organism evidence="3 4">
    <name type="scientific">Feifania hominis</name>
    <dbReference type="NCBI Taxonomy" id="2763660"/>
    <lineage>
        <taxon>Bacteria</taxon>
        <taxon>Bacillati</taxon>
        <taxon>Bacillota</taxon>
        <taxon>Clostridia</taxon>
        <taxon>Eubacteriales</taxon>
        <taxon>Feifaniaceae</taxon>
        <taxon>Feifania</taxon>
    </lineage>
</organism>
<dbReference type="RefSeq" id="WP_249298847.1">
    <property type="nucleotide sequence ID" value="NZ_JACRSP010000001.1"/>
</dbReference>
<dbReference type="GO" id="GO:0008324">
    <property type="term" value="F:monoatomic cation transmembrane transporter activity"/>
    <property type="evidence" value="ECO:0007669"/>
    <property type="project" value="InterPro"/>
</dbReference>
<dbReference type="Pfam" id="PF02254">
    <property type="entry name" value="TrkA_N"/>
    <property type="match status" value="1"/>
</dbReference>
<dbReference type="AlphaFoldDB" id="A0A926DCB9"/>
<dbReference type="SUPFAM" id="SSF51735">
    <property type="entry name" value="NAD(P)-binding Rossmann-fold domains"/>
    <property type="match status" value="1"/>
</dbReference>
<feature type="domain" description="RCK N-terminal" evidence="1">
    <location>
        <begin position="1"/>
        <end position="118"/>
    </location>
</feature>
<dbReference type="Pfam" id="PF02080">
    <property type="entry name" value="TrkA_C"/>
    <property type="match status" value="1"/>
</dbReference>
<name>A0A926DCB9_9FIRM</name>
<feature type="domain" description="RCK C-terminal" evidence="2">
    <location>
        <begin position="134"/>
        <end position="217"/>
    </location>
</feature>
<sequence>MKSFAVIGLGRFGSNLAKTLFSLGYEVMAVDEDEERVARISDYVTHAVVGDARDEGVLKSIGIRNVDCVVVALSGDMQSSILVTLLLKEMGVKFILSKAMSEVHARVLTKVGADQIVFPEKDMGMRVAQSLAMNNILDFIELSEEYSIVEVVMPERWAGKTLRDLNVRANYGVNIMAIRHEQTKEISVSPNPDEELIAGDALIIIGTNDDITQITKL</sequence>
<evidence type="ECO:0000259" key="1">
    <source>
        <dbReference type="PROSITE" id="PS51201"/>
    </source>
</evidence>
<dbReference type="PANTHER" id="PTHR43833:SF7">
    <property type="entry name" value="KTR SYSTEM POTASSIUM UPTAKE PROTEIN C"/>
    <property type="match status" value="1"/>
</dbReference>
<dbReference type="EMBL" id="JACRSP010000001">
    <property type="protein sequence ID" value="MBC8535211.1"/>
    <property type="molecule type" value="Genomic_DNA"/>
</dbReference>
<evidence type="ECO:0000313" key="3">
    <source>
        <dbReference type="EMBL" id="MBC8535211.1"/>
    </source>
</evidence>
<evidence type="ECO:0000259" key="2">
    <source>
        <dbReference type="PROSITE" id="PS51202"/>
    </source>
</evidence>
<dbReference type="SUPFAM" id="SSF116726">
    <property type="entry name" value="TrkA C-terminal domain-like"/>
    <property type="match status" value="1"/>
</dbReference>
<keyword evidence="4" id="KW-1185">Reference proteome</keyword>
<dbReference type="Gene3D" id="3.40.50.720">
    <property type="entry name" value="NAD(P)-binding Rossmann-like Domain"/>
    <property type="match status" value="1"/>
</dbReference>
<reference evidence="3" key="1">
    <citation type="submission" date="2020-08" db="EMBL/GenBank/DDBJ databases">
        <title>Genome public.</title>
        <authorList>
            <person name="Liu C."/>
            <person name="Sun Q."/>
        </authorList>
    </citation>
    <scope>NUCLEOTIDE SEQUENCE</scope>
    <source>
        <strain evidence="3">BX7</strain>
    </source>
</reference>
<dbReference type="PROSITE" id="PS51202">
    <property type="entry name" value="RCK_C"/>
    <property type="match status" value="1"/>
</dbReference>
<gene>
    <name evidence="3" type="ORF">H8695_00670</name>
</gene>
<dbReference type="InterPro" id="IPR003148">
    <property type="entry name" value="RCK_N"/>
</dbReference>